<organism evidence="3 4">
    <name type="scientific">Flavobacterium limnosediminis JC2902</name>
    <dbReference type="NCBI Taxonomy" id="1341181"/>
    <lineage>
        <taxon>Bacteria</taxon>
        <taxon>Pseudomonadati</taxon>
        <taxon>Bacteroidota</taxon>
        <taxon>Flavobacteriia</taxon>
        <taxon>Flavobacteriales</taxon>
        <taxon>Flavobacteriaceae</taxon>
        <taxon>Flavobacterium</taxon>
    </lineage>
</organism>
<dbReference type="GO" id="GO:0003677">
    <property type="term" value="F:DNA binding"/>
    <property type="evidence" value="ECO:0007669"/>
    <property type="project" value="InterPro"/>
</dbReference>
<dbReference type="OrthoDB" id="1162756at2"/>
<sequence length="123" mass="14180">MKNYIGLNIKYLYEKNFLSQDEFGELFGLKKSVIGTYVRENSVPKIETIQRICKNFEISIDDFVNRPLSEVSKMNIAKEPESHYGLENELMATKDKIIALLEAENERLKETITDLKSKKSNSA</sequence>
<dbReference type="InterPro" id="IPR001387">
    <property type="entry name" value="Cro/C1-type_HTH"/>
</dbReference>
<dbReference type="SUPFAM" id="SSF47413">
    <property type="entry name" value="lambda repressor-like DNA-binding domains"/>
    <property type="match status" value="1"/>
</dbReference>
<feature type="coiled-coil region" evidence="1">
    <location>
        <begin position="91"/>
        <end position="121"/>
    </location>
</feature>
<dbReference type="AlphaFoldDB" id="V6SQ76"/>
<dbReference type="Proteomes" id="UP000018004">
    <property type="component" value="Unassembled WGS sequence"/>
</dbReference>
<evidence type="ECO:0000313" key="4">
    <source>
        <dbReference type="Proteomes" id="UP000018004"/>
    </source>
</evidence>
<evidence type="ECO:0000256" key="1">
    <source>
        <dbReference type="SAM" id="Coils"/>
    </source>
</evidence>
<dbReference type="PROSITE" id="PS50943">
    <property type="entry name" value="HTH_CROC1"/>
    <property type="match status" value="1"/>
</dbReference>
<protein>
    <recommendedName>
        <fullName evidence="2">HTH cro/C1-type domain-containing protein</fullName>
    </recommendedName>
</protein>
<dbReference type="RefSeq" id="WP_023579350.1">
    <property type="nucleotide sequence ID" value="NZ_AVGG01000007.1"/>
</dbReference>
<dbReference type="SMART" id="SM00530">
    <property type="entry name" value="HTH_XRE"/>
    <property type="match status" value="1"/>
</dbReference>
<dbReference type="Gene3D" id="1.10.260.40">
    <property type="entry name" value="lambda repressor-like DNA-binding domains"/>
    <property type="match status" value="1"/>
</dbReference>
<proteinExistence type="predicted"/>
<dbReference type="EMBL" id="AVGG01000007">
    <property type="protein sequence ID" value="ESU28367.1"/>
    <property type="molecule type" value="Genomic_DNA"/>
</dbReference>
<dbReference type="STRING" id="1341181.FLJC2902T_17180"/>
<keyword evidence="1" id="KW-0175">Coiled coil</keyword>
<gene>
    <name evidence="3" type="ORF">FLJC2902T_17180</name>
</gene>
<dbReference type="eggNOG" id="ENOG502ZYSM">
    <property type="taxonomic scope" value="Bacteria"/>
</dbReference>
<dbReference type="InterPro" id="IPR010982">
    <property type="entry name" value="Lambda_DNA-bd_dom_sf"/>
</dbReference>
<name>V6SQ76_9FLAO</name>
<evidence type="ECO:0000259" key="2">
    <source>
        <dbReference type="PROSITE" id="PS50943"/>
    </source>
</evidence>
<feature type="domain" description="HTH cro/C1-type" evidence="2">
    <location>
        <begin position="9"/>
        <end position="63"/>
    </location>
</feature>
<accession>V6SQ76</accession>
<keyword evidence="4" id="KW-1185">Reference proteome</keyword>
<dbReference type="Pfam" id="PF01381">
    <property type="entry name" value="HTH_3"/>
    <property type="match status" value="1"/>
</dbReference>
<dbReference type="CDD" id="cd00093">
    <property type="entry name" value="HTH_XRE"/>
    <property type="match status" value="1"/>
</dbReference>
<dbReference type="PATRIC" id="fig|1341181.4.peg.1692"/>
<comment type="caution">
    <text evidence="3">The sequence shown here is derived from an EMBL/GenBank/DDBJ whole genome shotgun (WGS) entry which is preliminary data.</text>
</comment>
<evidence type="ECO:0000313" key="3">
    <source>
        <dbReference type="EMBL" id="ESU28367.1"/>
    </source>
</evidence>
<reference evidence="3 4" key="1">
    <citation type="submission" date="2013-08" db="EMBL/GenBank/DDBJ databases">
        <title>Flavobacterium limnosediminis JC2902 genome sequencing.</title>
        <authorList>
            <person name="Lee K."/>
            <person name="Yi H."/>
            <person name="Park S."/>
            <person name="Chun J."/>
        </authorList>
    </citation>
    <scope>NUCLEOTIDE SEQUENCE [LARGE SCALE GENOMIC DNA]</scope>
    <source>
        <strain evidence="3 4">JC2902</strain>
    </source>
</reference>